<dbReference type="Gene3D" id="3.40.50.2000">
    <property type="entry name" value="Glycogen Phosphorylase B"/>
    <property type="match status" value="2"/>
</dbReference>
<evidence type="ECO:0000259" key="2">
    <source>
        <dbReference type="Pfam" id="PF13439"/>
    </source>
</evidence>
<dbReference type="GO" id="GO:0016757">
    <property type="term" value="F:glycosyltransferase activity"/>
    <property type="evidence" value="ECO:0007669"/>
    <property type="project" value="InterPro"/>
</dbReference>
<proteinExistence type="predicted"/>
<feature type="domain" description="Glycosyl transferase family 1" evidence="1">
    <location>
        <begin position="250"/>
        <end position="411"/>
    </location>
</feature>
<feature type="domain" description="Glycosyltransferase subfamily 4-like N-terminal" evidence="2">
    <location>
        <begin position="69"/>
        <end position="246"/>
    </location>
</feature>
<dbReference type="Proteomes" id="UP000053681">
    <property type="component" value="Unassembled WGS sequence"/>
</dbReference>
<accession>A0A0V8JQN7</accession>
<gene>
    <name evidence="3" type="ORF">AS180_02100</name>
</gene>
<reference evidence="3 4" key="1">
    <citation type="submission" date="2015-11" db="EMBL/GenBank/DDBJ databases">
        <title>Bacillus caseinolyticus sp nov.</title>
        <authorList>
            <person name="Dastager S.G."/>
            <person name="Mawlankar R."/>
        </authorList>
    </citation>
    <scope>NUCLEOTIDE SEQUENCE [LARGE SCALE GENOMIC DNA]</scope>
    <source>
        <strain evidence="3 4">SGD-V-76</strain>
    </source>
</reference>
<dbReference type="CDD" id="cd03801">
    <property type="entry name" value="GT4_PimA-like"/>
    <property type="match status" value="1"/>
</dbReference>
<organism evidence="3 4">
    <name type="scientific">Priestia veravalensis</name>
    <dbReference type="NCBI Taxonomy" id="1414648"/>
    <lineage>
        <taxon>Bacteria</taxon>
        <taxon>Bacillati</taxon>
        <taxon>Bacillota</taxon>
        <taxon>Bacilli</taxon>
        <taxon>Bacillales</taxon>
        <taxon>Bacillaceae</taxon>
        <taxon>Priestia</taxon>
    </lineage>
</organism>
<evidence type="ECO:0000259" key="1">
    <source>
        <dbReference type="Pfam" id="PF00534"/>
    </source>
</evidence>
<dbReference type="InterPro" id="IPR001296">
    <property type="entry name" value="Glyco_trans_1"/>
</dbReference>
<dbReference type="PANTHER" id="PTHR12526">
    <property type="entry name" value="GLYCOSYLTRANSFERASE"/>
    <property type="match status" value="1"/>
</dbReference>
<dbReference type="InterPro" id="IPR028098">
    <property type="entry name" value="Glyco_trans_4-like_N"/>
</dbReference>
<dbReference type="EMBL" id="LNQP01000005">
    <property type="protein sequence ID" value="KSU89371.1"/>
    <property type="molecule type" value="Genomic_DNA"/>
</dbReference>
<comment type="caution">
    <text evidence="3">The sequence shown here is derived from an EMBL/GenBank/DDBJ whole genome shotgun (WGS) entry which is preliminary data.</text>
</comment>
<evidence type="ECO:0000313" key="4">
    <source>
        <dbReference type="Proteomes" id="UP000053681"/>
    </source>
</evidence>
<keyword evidence="4" id="KW-1185">Reference proteome</keyword>
<dbReference type="AlphaFoldDB" id="A0A0V8JQN7"/>
<dbReference type="Pfam" id="PF00534">
    <property type="entry name" value="Glycos_transf_1"/>
    <property type="match status" value="1"/>
</dbReference>
<dbReference type="Pfam" id="PF13439">
    <property type="entry name" value="Glyco_transf_4"/>
    <property type="match status" value="1"/>
</dbReference>
<dbReference type="SUPFAM" id="SSF53756">
    <property type="entry name" value="UDP-Glycosyltransferase/glycogen phosphorylase"/>
    <property type="match status" value="1"/>
</dbReference>
<evidence type="ECO:0000313" key="3">
    <source>
        <dbReference type="EMBL" id="KSU89371.1"/>
    </source>
</evidence>
<protein>
    <submittedName>
        <fullName evidence="3">Glycogen synthase</fullName>
    </submittedName>
</protein>
<dbReference type="PANTHER" id="PTHR12526:SF630">
    <property type="entry name" value="GLYCOSYLTRANSFERASE"/>
    <property type="match status" value="1"/>
</dbReference>
<name>A0A0V8JQN7_9BACI</name>
<sequence>MVVKYSGNIPYPYIIDTLDTFYGINNKSDVEEYSSTQPSKKLKSMKKQNSQKRRLSILITTFWDYPHTGGLSNYISELSATLRSQGHYVDVISPRKFPSLKKEEMRNEIVPELEDFFSTRYGEVNKLILKNQRLLYIYEQMLKTVDLEKYDILHAQDLFTANILGKFNKSLQKPLFYTPHGMYTFNRLKFNIFDKGSVEEAYYLRMEQQAVSFASHIIILHDGFRPPLESIGAKQEHMTTVYTGIENKMYPKKHKAKDDKITIASIARLGPRKGHRDLLSALSTINHLDNVEVLIVGDGEMREELEEQKEKFHLDMVHFLGTRTDIPEILHETDIFVLATLNDSLPLSIIEAMHAQTAIISTECGGIPEIIKHNKTGIIIEPGDTETLARALSFFIANTKARARMAANAKRFANANLTNVKMVSFISNLYSQALAAFKVGEKI</sequence>